<proteinExistence type="predicted"/>
<feature type="transmembrane region" description="Helical" evidence="6">
    <location>
        <begin position="532"/>
        <end position="550"/>
    </location>
</feature>
<dbReference type="Proteomes" id="UP001183535">
    <property type="component" value="Unassembled WGS sequence"/>
</dbReference>
<feature type="transmembrane region" description="Helical" evidence="6">
    <location>
        <begin position="427"/>
        <end position="448"/>
    </location>
</feature>
<feature type="transmembrane region" description="Helical" evidence="6">
    <location>
        <begin position="365"/>
        <end position="384"/>
    </location>
</feature>
<comment type="subcellular location">
    <subcellularLocation>
        <location evidence="1">Membrane</location>
        <topology evidence="1">Multi-pass membrane protein</topology>
    </subcellularLocation>
</comment>
<dbReference type="AlphaFoldDB" id="A0ABD5ER68"/>
<dbReference type="GO" id="GO:0016020">
    <property type="term" value="C:membrane"/>
    <property type="evidence" value="ECO:0007669"/>
    <property type="project" value="UniProtKB-SubCell"/>
</dbReference>
<feature type="region of interest" description="Disordered" evidence="5">
    <location>
        <begin position="1"/>
        <end position="20"/>
    </location>
</feature>
<keyword evidence="8" id="KW-1185">Reference proteome</keyword>
<dbReference type="Gene3D" id="1.20.1740.10">
    <property type="entry name" value="Amino acid/polyamine transporter I"/>
    <property type="match status" value="1"/>
</dbReference>
<feature type="transmembrane region" description="Helical" evidence="6">
    <location>
        <begin position="501"/>
        <end position="520"/>
    </location>
</feature>
<accession>A0ABD5ER68</accession>
<protein>
    <submittedName>
        <fullName evidence="7">APC family permease</fullName>
    </submittedName>
</protein>
<evidence type="ECO:0000256" key="5">
    <source>
        <dbReference type="SAM" id="MobiDB-lite"/>
    </source>
</evidence>
<comment type="caution">
    <text evidence="7">The sequence shown here is derived from an EMBL/GenBank/DDBJ whole genome shotgun (WGS) entry which is preliminary data.</text>
</comment>
<organism evidence="7 8">
    <name type="scientific">Streptomyces doudnae</name>
    <dbReference type="NCBI Taxonomy" id="3075536"/>
    <lineage>
        <taxon>Bacteria</taxon>
        <taxon>Bacillati</taxon>
        <taxon>Actinomycetota</taxon>
        <taxon>Actinomycetes</taxon>
        <taxon>Kitasatosporales</taxon>
        <taxon>Streptomycetaceae</taxon>
        <taxon>Streptomyces</taxon>
    </lineage>
</organism>
<keyword evidence="3 6" id="KW-1133">Transmembrane helix</keyword>
<evidence type="ECO:0000256" key="6">
    <source>
        <dbReference type="SAM" id="Phobius"/>
    </source>
</evidence>
<dbReference type="InterPro" id="IPR002293">
    <property type="entry name" value="AA/rel_permease1"/>
</dbReference>
<feature type="transmembrane region" description="Helical" evidence="6">
    <location>
        <begin position="184"/>
        <end position="203"/>
    </location>
</feature>
<sequence length="583" mass="62432">MRRTRGKGPALPAAGREGDDERRRLSTFHLTGLALGGIIGSGWVAGAYSAYGTVGSDAWLTWGIGGLVMLLVASVMVELGTAVPKTGGLIFLPLQSSGALVATVAAGGIWLVYAINLSSEAFAMTRALTVKSLRLVVAGPGPDPRHTDTELLRYGWLVTLLFMIVITAVNLIDPKVFFAVNSWLTVLKVGILVLFVVVFWTMATGSQSAHACFQKTPDLKGQPYEEIMKAVVSSSAIYAYVGFQGPLDFAGNVRRRGIGEAARLRIAVYGAFAGSALLYIALQFVYNHDHLQWSPNEASSPYVTLAGPTWLGWLLQANALISPMAAGLVFTHALTREVAALSRAHLTHRGLQSARMSSLGRRHDVYWLVLGVNLCVAIVALIAVRGSLLSLIAVSSVLTLVVYAIPSVVLAALLPRLRDKGYGERRAAVYGVLARLSFVLLTIVAYMVGWDQLWQGMAALAAGCALLFGLPCLARVRPAFGRMYDAKVTVTQLRHWRTLPAAQAALWLTAHLVALTLFSLLGKTSRPALDPWTAGCLLAVTSWCAFEGMVRVSRRHMAQAPPILPAPGAVEPAAGPRARAHAR</sequence>
<dbReference type="EMBL" id="JAVRES010000008">
    <property type="protein sequence ID" value="MDT0436737.1"/>
    <property type="molecule type" value="Genomic_DNA"/>
</dbReference>
<evidence type="ECO:0000256" key="2">
    <source>
        <dbReference type="ARBA" id="ARBA00022692"/>
    </source>
</evidence>
<feature type="transmembrane region" description="Helical" evidence="6">
    <location>
        <begin position="58"/>
        <end position="77"/>
    </location>
</feature>
<dbReference type="PANTHER" id="PTHR47547">
    <property type="match status" value="1"/>
</dbReference>
<evidence type="ECO:0000256" key="4">
    <source>
        <dbReference type="ARBA" id="ARBA00023136"/>
    </source>
</evidence>
<name>A0ABD5ER68_9ACTN</name>
<gene>
    <name evidence="7" type="ORF">RM877_18790</name>
</gene>
<keyword evidence="2 6" id="KW-0812">Transmembrane</keyword>
<feature type="transmembrane region" description="Helical" evidence="6">
    <location>
        <begin position="30"/>
        <end position="52"/>
    </location>
</feature>
<feature type="transmembrane region" description="Helical" evidence="6">
    <location>
        <begin position="390"/>
        <end position="415"/>
    </location>
</feature>
<dbReference type="RefSeq" id="WP_093833703.1">
    <property type="nucleotide sequence ID" value="NZ_JAVRES010000008.1"/>
</dbReference>
<feature type="transmembrane region" description="Helical" evidence="6">
    <location>
        <begin position="227"/>
        <end position="245"/>
    </location>
</feature>
<reference evidence="8" key="1">
    <citation type="submission" date="2023-07" db="EMBL/GenBank/DDBJ databases">
        <title>30 novel species of actinomycetes from the DSMZ collection.</title>
        <authorList>
            <person name="Nouioui I."/>
        </authorList>
    </citation>
    <scope>NUCLEOTIDE SEQUENCE [LARGE SCALE GENOMIC DNA]</scope>
    <source>
        <strain evidence="8">DSM 41981</strain>
    </source>
</reference>
<dbReference type="PANTHER" id="PTHR47547:SF1">
    <property type="entry name" value="ASPARTATE-PROTON SYMPORTER"/>
    <property type="match status" value="1"/>
</dbReference>
<feature type="transmembrane region" description="Helical" evidence="6">
    <location>
        <begin position="89"/>
        <end position="115"/>
    </location>
</feature>
<dbReference type="InterPro" id="IPR052962">
    <property type="entry name" value="AA_Transporter_AGT"/>
</dbReference>
<evidence type="ECO:0000256" key="3">
    <source>
        <dbReference type="ARBA" id="ARBA00022989"/>
    </source>
</evidence>
<feature type="transmembrane region" description="Helical" evidence="6">
    <location>
        <begin position="454"/>
        <end position="474"/>
    </location>
</feature>
<feature type="transmembrane region" description="Helical" evidence="6">
    <location>
        <begin position="154"/>
        <end position="172"/>
    </location>
</feature>
<feature type="transmembrane region" description="Helical" evidence="6">
    <location>
        <begin position="266"/>
        <end position="286"/>
    </location>
</feature>
<evidence type="ECO:0000256" key="1">
    <source>
        <dbReference type="ARBA" id="ARBA00004141"/>
    </source>
</evidence>
<evidence type="ECO:0000313" key="7">
    <source>
        <dbReference type="EMBL" id="MDT0436737.1"/>
    </source>
</evidence>
<feature type="transmembrane region" description="Helical" evidence="6">
    <location>
        <begin position="310"/>
        <end position="334"/>
    </location>
</feature>
<dbReference type="Pfam" id="PF13520">
    <property type="entry name" value="AA_permease_2"/>
    <property type="match status" value="1"/>
</dbReference>
<evidence type="ECO:0000313" key="8">
    <source>
        <dbReference type="Proteomes" id="UP001183535"/>
    </source>
</evidence>
<keyword evidence="4 6" id="KW-0472">Membrane</keyword>